<dbReference type="InterPro" id="IPR022409">
    <property type="entry name" value="PKD/Chitinase_dom"/>
</dbReference>
<dbReference type="AlphaFoldDB" id="A0A6S6SVN0"/>
<dbReference type="EMBL" id="CACVAX010000015">
    <property type="protein sequence ID" value="CAA6807068.1"/>
    <property type="molecule type" value="Genomic_DNA"/>
</dbReference>
<protein>
    <submittedName>
        <fullName evidence="2">SCP-like extracellular</fullName>
    </submittedName>
</protein>
<dbReference type="Gene3D" id="3.40.33.10">
    <property type="entry name" value="CAP"/>
    <property type="match status" value="1"/>
</dbReference>
<feature type="domain" description="PKD/Chitinase" evidence="1">
    <location>
        <begin position="33"/>
        <end position="113"/>
    </location>
</feature>
<accession>A0A6S6SVN0</accession>
<evidence type="ECO:0000259" key="1">
    <source>
        <dbReference type="SMART" id="SM00089"/>
    </source>
</evidence>
<dbReference type="PANTHER" id="PTHR31157:SF1">
    <property type="entry name" value="SCP DOMAIN-CONTAINING PROTEIN"/>
    <property type="match status" value="1"/>
</dbReference>
<evidence type="ECO:0000313" key="2">
    <source>
        <dbReference type="EMBL" id="CAA6807068.1"/>
    </source>
</evidence>
<organism evidence="2">
    <name type="scientific">uncultured Sulfurovum sp</name>
    <dbReference type="NCBI Taxonomy" id="269237"/>
    <lineage>
        <taxon>Bacteria</taxon>
        <taxon>Pseudomonadati</taxon>
        <taxon>Campylobacterota</taxon>
        <taxon>Epsilonproteobacteria</taxon>
        <taxon>Campylobacterales</taxon>
        <taxon>Sulfurovaceae</taxon>
        <taxon>Sulfurovum</taxon>
        <taxon>environmental samples</taxon>
    </lineage>
</organism>
<dbReference type="SUPFAM" id="SSF55797">
    <property type="entry name" value="PR-1-like"/>
    <property type="match status" value="1"/>
</dbReference>
<dbReference type="SUPFAM" id="SSF49299">
    <property type="entry name" value="PKD domain"/>
    <property type="match status" value="1"/>
</dbReference>
<dbReference type="Gene3D" id="2.60.40.10">
    <property type="entry name" value="Immunoglobulins"/>
    <property type="match status" value="1"/>
</dbReference>
<dbReference type="CDD" id="cd05379">
    <property type="entry name" value="CAP_bacterial"/>
    <property type="match status" value="1"/>
</dbReference>
<sequence length="278" mass="30682">MNLSRVMLITTLTIIFNACGGGSGSSSSSSKPIVNAGTNKHVVVNESISITGTVKTDKEEALHYEWKENENTLATTKTFVYTPTEAGAYTLSFTVQNSEGVSTTDTMIVIVTTQEIDRNIPSLSEALKSDYLTAINRARTTEQDCRSKGVLPATTTVKWNEKLYKASYEHIQDLIATETFSHDGSGTESDWSGYALSKKSTQVERVQSYRYSWERLGENLAGGTIIDTAEKAVQSWIDSDNHCENLMNPLFTEVGMVQLSDENSLYTNYWGQNFGTAK</sequence>
<dbReference type="InterPro" id="IPR013783">
    <property type="entry name" value="Ig-like_fold"/>
</dbReference>
<dbReference type="Pfam" id="PF18911">
    <property type="entry name" value="PKD_4"/>
    <property type="match status" value="1"/>
</dbReference>
<reference evidence="2" key="1">
    <citation type="submission" date="2020-01" db="EMBL/GenBank/DDBJ databases">
        <authorList>
            <person name="Meier V. D."/>
            <person name="Meier V D."/>
        </authorList>
    </citation>
    <scope>NUCLEOTIDE SEQUENCE</scope>
    <source>
        <strain evidence="2">HLG_WM_MAG_04</strain>
    </source>
</reference>
<dbReference type="InterPro" id="IPR000601">
    <property type="entry name" value="PKD_dom"/>
</dbReference>
<gene>
    <name evidence="2" type="ORF">HELGO_WM36518</name>
</gene>
<proteinExistence type="predicted"/>
<dbReference type="SMART" id="SM00089">
    <property type="entry name" value="PKD"/>
    <property type="match status" value="1"/>
</dbReference>
<dbReference type="CDD" id="cd00146">
    <property type="entry name" value="PKD"/>
    <property type="match status" value="1"/>
</dbReference>
<name>A0A6S6SVN0_9BACT</name>
<dbReference type="PANTHER" id="PTHR31157">
    <property type="entry name" value="SCP DOMAIN-CONTAINING PROTEIN"/>
    <property type="match status" value="1"/>
</dbReference>
<dbReference type="InterPro" id="IPR035940">
    <property type="entry name" value="CAP_sf"/>
</dbReference>
<dbReference type="Pfam" id="PF00188">
    <property type="entry name" value="CAP"/>
    <property type="match status" value="1"/>
</dbReference>
<dbReference type="InterPro" id="IPR035986">
    <property type="entry name" value="PKD_dom_sf"/>
</dbReference>
<dbReference type="InterPro" id="IPR014044">
    <property type="entry name" value="CAP_dom"/>
</dbReference>